<evidence type="ECO:0000313" key="2">
    <source>
        <dbReference type="Proteomes" id="UP000653480"/>
    </source>
</evidence>
<dbReference type="EMBL" id="BMMN01000001">
    <property type="protein sequence ID" value="GGN99117.1"/>
    <property type="molecule type" value="Genomic_DNA"/>
</dbReference>
<accession>A0A8H9GZW6</accession>
<reference evidence="1" key="1">
    <citation type="journal article" date="2014" name="Int. J. Syst. Evol. Microbiol.">
        <title>Complete genome sequence of Corynebacterium casei LMG S-19264T (=DSM 44701T), isolated from a smear-ripened cheese.</title>
        <authorList>
            <consortium name="US DOE Joint Genome Institute (JGI-PGF)"/>
            <person name="Walter F."/>
            <person name="Albersmeier A."/>
            <person name="Kalinowski J."/>
            <person name="Ruckert C."/>
        </authorList>
    </citation>
    <scope>NUCLEOTIDE SEQUENCE</scope>
    <source>
        <strain evidence="1">CGMCC 4.7138</strain>
    </source>
</reference>
<name>A0A8H9GZW6_9ACTN</name>
<reference evidence="1" key="2">
    <citation type="submission" date="2020-09" db="EMBL/GenBank/DDBJ databases">
        <authorList>
            <person name="Sun Q."/>
            <person name="Zhou Y."/>
        </authorList>
    </citation>
    <scope>NUCLEOTIDE SEQUENCE</scope>
    <source>
        <strain evidence="1">CGMCC 4.7138</strain>
    </source>
</reference>
<protein>
    <submittedName>
        <fullName evidence="1">Uncharacterized protein</fullName>
    </submittedName>
</protein>
<dbReference type="RefSeq" id="WP_142567705.1">
    <property type="nucleotide sequence ID" value="NZ_BMMN01000001.1"/>
</dbReference>
<dbReference type="Proteomes" id="UP000653480">
    <property type="component" value="Unassembled WGS sequence"/>
</dbReference>
<dbReference type="OrthoDB" id="9864577at2"/>
<proteinExistence type="predicted"/>
<organism evidence="1 2">
    <name type="scientific">Microbispora bryophytorum</name>
    <dbReference type="NCBI Taxonomy" id="1460882"/>
    <lineage>
        <taxon>Bacteria</taxon>
        <taxon>Bacillati</taxon>
        <taxon>Actinomycetota</taxon>
        <taxon>Actinomycetes</taxon>
        <taxon>Streptosporangiales</taxon>
        <taxon>Streptosporangiaceae</taxon>
        <taxon>Microbispora</taxon>
    </lineage>
</organism>
<keyword evidence="2" id="KW-1185">Reference proteome</keyword>
<gene>
    <name evidence="1" type="ORF">GCM10011574_04400</name>
</gene>
<evidence type="ECO:0000313" key="1">
    <source>
        <dbReference type="EMBL" id="GGN99117.1"/>
    </source>
</evidence>
<comment type="caution">
    <text evidence="1">The sequence shown here is derived from an EMBL/GenBank/DDBJ whole genome shotgun (WGS) entry which is preliminary data.</text>
</comment>
<dbReference type="AlphaFoldDB" id="A0A8H9GZW6"/>
<sequence length="111" mass="12275">MNVSLLWLVLCLKGIWPPRAGATTTLRFRRVGADSQPQEYRLSVADTGTRERWTQGDDVLHDGAALMDDLPMQWCDMRVQELIDTGWEFAGVNVDIASISSRAPTSGIATP</sequence>